<dbReference type="EMBL" id="MU854537">
    <property type="protein sequence ID" value="KAK4033326.1"/>
    <property type="molecule type" value="Genomic_DNA"/>
</dbReference>
<gene>
    <name evidence="2" type="ORF">C8A01DRAFT_50063</name>
</gene>
<sequence length="570" mass="62723">MSVRSASLSPLQMAANGQADETRMPKGHCRYILLHPEIKGQRCACAGFSLNQDIPGATCACGHLACFHNTEPEVSADQKHEVELLKRRLQRLEDQLSKGQEDVLDSVVSRLNEVEEHLEKSKEEVSEQIKGAYRNVSMSWRSIEQAERRSQQQDEQLRQIYDKLRDHDEQLDRVHAGQLELRDADLSLEERIENLTETLEEEEELRLSAALAVRPPRRRSTSDTSRPNVPLGPLGAGAAHLHPYPSPTGGPITTNPLQEHGDGTGRDARRSTRHPQHHHSPRPSASPRAPSTGPWTVHISLLPHAYVPMPFERNTTAYQRCLSRGLHRMVAVQGRDAASFKQAVEKAFGQFLRGREWMPLQAKLCDAATLQGLPMLRRLDDPRHHQRHLLGGAPGCDHEFLRRHCAVVDPHGVIDSLYIAMRRHTISWHTLRHAPVFMDGLEKCWAHDALLDTDPFDDADMAVDDEDRPAAGDLTTALPVVAAAGVGVGVVAGLKRPLTEMSRSNSFSSSGTGTVGSVAAAAAMPVVPGEVVGDEARVKRTCPAPPSSGPPPPGPGPIVEIRRRDTIKTA</sequence>
<name>A0AAN6SM02_9PEZI</name>
<evidence type="ECO:0000313" key="3">
    <source>
        <dbReference type="Proteomes" id="UP001303115"/>
    </source>
</evidence>
<evidence type="ECO:0000313" key="2">
    <source>
        <dbReference type="EMBL" id="KAK4033326.1"/>
    </source>
</evidence>
<feature type="region of interest" description="Disordered" evidence="1">
    <location>
        <begin position="536"/>
        <end position="570"/>
    </location>
</feature>
<accession>A0AAN6SM02</accession>
<proteinExistence type="predicted"/>
<organism evidence="2 3">
    <name type="scientific">Parachaetomium inaequale</name>
    <dbReference type="NCBI Taxonomy" id="2588326"/>
    <lineage>
        <taxon>Eukaryota</taxon>
        <taxon>Fungi</taxon>
        <taxon>Dikarya</taxon>
        <taxon>Ascomycota</taxon>
        <taxon>Pezizomycotina</taxon>
        <taxon>Sordariomycetes</taxon>
        <taxon>Sordariomycetidae</taxon>
        <taxon>Sordariales</taxon>
        <taxon>Chaetomiaceae</taxon>
        <taxon>Parachaetomium</taxon>
    </lineage>
</organism>
<protein>
    <submittedName>
        <fullName evidence="2">Uncharacterized protein</fullName>
    </submittedName>
</protein>
<feature type="compositionally biased region" description="Basic residues" evidence="1">
    <location>
        <begin position="271"/>
        <end position="281"/>
    </location>
</feature>
<dbReference type="AlphaFoldDB" id="A0AAN6SM02"/>
<feature type="compositionally biased region" description="Low complexity" evidence="1">
    <location>
        <begin position="282"/>
        <end position="292"/>
    </location>
</feature>
<dbReference type="Proteomes" id="UP001303115">
    <property type="component" value="Unassembled WGS sequence"/>
</dbReference>
<feature type="compositionally biased region" description="Basic and acidic residues" evidence="1">
    <location>
        <begin position="259"/>
        <end position="270"/>
    </location>
</feature>
<comment type="caution">
    <text evidence="2">The sequence shown here is derived from an EMBL/GenBank/DDBJ whole genome shotgun (WGS) entry which is preliminary data.</text>
</comment>
<feature type="compositionally biased region" description="Pro residues" evidence="1">
    <location>
        <begin position="543"/>
        <end position="556"/>
    </location>
</feature>
<keyword evidence="3" id="KW-1185">Reference proteome</keyword>
<feature type="region of interest" description="Disordered" evidence="1">
    <location>
        <begin position="210"/>
        <end position="293"/>
    </location>
</feature>
<evidence type="ECO:0000256" key="1">
    <source>
        <dbReference type="SAM" id="MobiDB-lite"/>
    </source>
</evidence>
<reference evidence="3" key="1">
    <citation type="journal article" date="2023" name="Mol. Phylogenet. Evol.">
        <title>Genome-scale phylogeny and comparative genomics of the fungal order Sordariales.</title>
        <authorList>
            <person name="Hensen N."/>
            <person name="Bonometti L."/>
            <person name="Westerberg I."/>
            <person name="Brannstrom I.O."/>
            <person name="Guillou S."/>
            <person name="Cros-Aarteil S."/>
            <person name="Calhoun S."/>
            <person name="Haridas S."/>
            <person name="Kuo A."/>
            <person name="Mondo S."/>
            <person name="Pangilinan J."/>
            <person name="Riley R."/>
            <person name="LaButti K."/>
            <person name="Andreopoulos B."/>
            <person name="Lipzen A."/>
            <person name="Chen C."/>
            <person name="Yan M."/>
            <person name="Daum C."/>
            <person name="Ng V."/>
            <person name="Clum A."/>
            <person name="Steindorff A."/>
            <person name="Ohm R.A."/>
            <person name="Martin F."/>
            <person name="Silar P."/>
            <person name="Natvig D.O."/>
            <person name="Lalanne C."/>
            <person name="Gautier V."/>
            <person name="Ament-Velasquez S.L."/>
            <person name="Kruys A."/>
            <person name="Hutchinson M.I."/>
            <person name="Powell A.J."/>
            <person name="Barry K."/>
            <person name="Miller A.N."/>
            <person name="Grigoriev I.V."/>
            <person name="Debuchy R."/>
            <person name="Gladieux P."/>
            <person name="Hiltunen Thoren M."/>
            <person name="Johannesson H."/>
        </authorList>
    </citation>
    <scope>NUCLEOTIDE SEQUENCE [LARGE SCALE GENOMIC DNA]</scope>
    <source>
        <strain evidence="3">CBS 284.82</strain>
    </source>
</reference>
<feature type="compositionally biased region" description="Basic and acidic residues" evidence="1">
    <location>
        <begin position="560"/>
        <end position="570"/>
    </location>
</feature>